<evidence type="ECO:0000256" key="2">
    <source>
        <dbReference type="SAM" id="SignalP"/>
    </source>
</evidence>
<feature type="signal peptide" evidence="2">
    <location>
        <begin position="1"/>
        <end position="27"/>
    </location>
</feature>
<feature type="chain" id="PRO_5041987477" evidence="2">
    <location>
        <begin position="28"/>
        <end position="713"/>
    </location>
</feature>
<protein>
    <submittedName>
        <fullName evidence="3">Uncharacterized protein</fullName>
    </submittedName>
</protein>
<accession>A0AAD8UVA2</accession>
<sequence>MVTSCSITNIFIFVLLSSVGILGSTVAARPRELRRSSPVLSGSPKTVVPEVVSSSLEEFENGSLSDVQTITSRLQRYDEVMGEYTMHFLLADSVNKSNSPEESYFDMNILSALVERNENGDDAGRSSVWNHAYGRMNHTLGMLADMDAQLQYFAGPVKKQKVCSGTISDEEFENYIDSFYDAYNESFTAIVNRLAVDGGLNIQRNMLKCLSMSMLNDLEINRLLKVLTAEHVRATEKRNLVLSKRGFSDKIQRLNMDVGVLKDWVSARRIMFNMYGKHINRVAMLFTSVAPKDLVLEHYIQSHRCAAKWYQIYRDIRSMLEFIVDAKCISSKLLYFINKRGQSPSAFRLYGKTLKIELDSLPYRVGDHEVKDRMMKNIEDLVTCVKKLEYNATNDKLDTKVKQQIGDVVERAMGINIGDDPELLFALGYLFRLFTNVSVANYEMQKWIRALEKVRPTGSSSAASLYALAIYRAKSVTKVLNGQVDRAKMIFGGINGRCFKNIGIGQETEGEGSRVADVTQLRDRMDQIYMKLYSARLLLMEFYDMIFSMRGVVNIKLRLFQEYDIVDEARTIIKMALTALEEHFGHYTNFKEQAMSYLKKHPPMEGSREDVTGSASNSIKQEGKVKREDIELIVHQLNWPDNIVSLVRELDSIFNALHSGSPLNDVEEALALFFGMRTMLHKALLLEKSIDVIKHLGSRIVEGMNGHGETGKR</sequence>
<dbReference type="AlphaFoldDB" id="A0AAD8UVA2"/>
<comment type="caution">
    <text evidence="3">The sequence shown here is derived from an EMBL/GenBank/DDBJ whole genome shotgun (WGS) entry which is preliminary data.</text>
</comment>
<dbReference type="Proteomes" id="UP001230268">
    <property type="component" value="Unassembled WGS sequence"/>
</dbReference>
<dbReference type="EMBL" id="JAVEPI010000001">
    <property type="protein sequence ID" value="KAK1444224.1"/>
    <property type="molecule type" value="Genomic_DNA"/>
</dbReference>
<gene>
    <name evidence="3" type="ORF">BgAZ_101300</name>
</gene>
<proteinExistence type="predicted"/>
<evidence type="ECO:0000256" key="1">
    <source>
        <dbReference type="SAM" id="MobiDB-lite"/>
    </source>
</evidence>
<reference evidence="3" key="1">
    <citation type="submission" date="2023-08" db="EMBL/GenBank/DDBJ databases">
        <title>Draft sequence of the Babesia gibsoni genome.</title>
        <authorList>
            <person name="Yamagishi J.Y."/>
            <person name="Xuan X.X."/>
        </authorList>
    </citation>
    <scope>NUCLEOTIDE SEQUENCE</scope>
    <source>
        <strain evidence="3">Azabu</strain>
    </source>
</reference>
<organism evidence="3 4">
    <name type="scientific">Babesia gibsoni</name>
    <dbReference type="NCBI Taxonomy" id="33632"/>
    <lineage>
        <taxon>Eukaryota</taxon>
        <taxon>Sar</taxon>
        <taxon>Alveolata</taxon>
        <taxon>Apicomplexa</taxon>
        <taxon>Aconoidasida</taxon>
        <taxon>Piroplasmida</taxon>
        <taxon>Babesiidae</taxon>
        <taxon>Babesia</taxon>
    </lineage>
</organism>
<evidence type="ECO:0000313" key="3">
    <source>
        <dbReference type="EMBL" id="KAK1444224.1"/>
    </source>
</evidence>
<keyword evidence="2" id="KW-0732">Signal</keyword>
<name>A0AAD8UVA2_BABGI</name>
<evidence type="ECO:0000313" key="4">
    <source>
        <dbReference type="Proteomes" id="UP001230268"/>
    </source>
</evidence>
<feature type="compositionally biased region" description="Basic and acidic residues" evidence="1">
    <location>
        <begin position="602"/>
        <end position="611"/>
    </location>
</feature>
<keyword evidence="4" id="KW-1185">Reference proteome</keyword>
<feature type="region of interest" description="Disordered" evidence="1">
    <location>
        <begin position="602"/>
        <end position="622"/>
    </location>
</feature>